<dbReference type="RefSeq" id="WP_320501741.1">
    <property type="nucleotide sequence ID" value="NZ_JAXCLX010000002.1"/>
</dbReference>
<dbReference type="Pfam" id="PF08402">
    <property type="entry name" value="TOBE_2"/>
    <property type="match status" value="1"/>
</dbReference>
<organism evidence="5 6">
    <name type="scientific">Dongia rigui</name>
    <dbReference type="NCBI Taxonomy" id="940149"/>
    <lineage>
        <taxon>Bacteria</taxon>
        <taxon>Pseudomonadati</taxon>
        <taxon>Pseudomonadota</taxon>
        <taxon>Alphaproteobacteria</taxon>
        <taxon>Rhodospirillales</taxon>
        <taxon>Dongiaceae</taxon>
        <taxon>Dongia</taxon>
    </lineage>
</organism>
<keyword evidence="6" id="KW-1185">Reference proteome</keyword>
<accession>A0ABU5E1D1</accession>
<evidence type="ECO:0000259" key="4">
    <source>
        <dbReference type="PROSITE" id="PS50893"/>
    </source>
</evidence>
<dbReference type="Gene3D" id="2.40.50.140">
    <property type="entry name" value="Nucleic acid-binding proteins"/>
    <property type="match status" value="1"/>
</dbReference>
<keyword evidence="2" id="KW-0547">Nucleotide-binding</keyword>
<evidence type="ECO:0000313" key="6">
    <source>
        <dbReference type="Proteomes" id="UP001271769"/>
    </source>
</evidence>
<dbReference type="PROSITE" id="PS50893">
    <property type="entry name" value="ABC_TRANSPORTER_2"/>
    <property type="match status" value="1"/>
</dbReference>
<gene>
    <name evidence="5" type="ORF">SMD31_15180</name>
</gene>
<dbReference type="SUPFAM" id="SSF50331">
    <property type="entry name" value="MOP-like"/>
    <property type="match status" value="1"/>
</dbReference>
<proteinExistence type="predicted"/>
<reference evidence="5 6" key="1">
    <citation type="journal article" date="2013" name="Antonie Van Leeuwenhoek">
        <title>Dongia rigui sp. nov., isolated from freshwater of a large wetland in Korea.</title>
        <authorList>
            <person name="Baik K.S."/>
            <person name="Hwang Y.M."/>
            <person name="Choi J.S."/>
            <person name="Kwon J."/>
            <person name="Seong C.N."/>
        </authorList>
    </citation>
    <scope>NUCLEOTIDE SEQUENCE [LARGE SCALE GENOMIC DNA]</scope>
    <source>
        <strain evidence="5 6">04SU4-P</strain>
    </source>
</reference>
<dbReference type="InterPro" id="IPR017871">
    <property type="entry name" value="ABC_transporter-like_CS"/>
</dbReference>
<feature type="domain" description="ABC transporter" evidence="4">
    <location>
        <begin position="4"/>
        <end position="235"/>
    </location>
</feature>
<protein>
    <submittedName>
        <fullName evidence="5">ABC transporter ATP-binding protein</fullName>
    </submittedName>
</protein>
<dbReference type="InterPro" id="IPR013611">
    <property type="entry name" value="Transp-assoc_OB_typ2"/>
</dbReference>
<dbReference type="InterPro" id="IPR003593">
    <property type="entry name" value="AAA+_ATPase"/>
</dbReference>
<dbReference type="InterPro" id="IPR027417">
    <property type="entry name" value="P-loop_NTPase"/>
</dbReference>
<dbReference type="GO" id="GO:0005524">
    <property type="term" value="F:ATP binding"/>
    <property type="evidence" value="ECO:0007669"/>
    <property type="project" value="UniProtKB-KW"/>
</dbReference>
<dbReference type="Gene3D" id="2.40.50.100">
    <property type="match status" value="1"/>
</dbReference>
<evidence type="ECO:0000256" key="2">
    <source>
        <dbReference type="ARBA" id="ARBA00022741"/>
    </source>
</evidence>
<dbReference type="SMART" id="SM00382">
    <property type="entry name" value="AAA"/>
    <property type="match status" value="1"/>
</dbReference>
<name>A0ABU5E1D1_9PROT</name>
<evidence type="ECO:0000256" key="3">
    <source>
        <dbReference type="ARBA" id="ARBA00022840"/>
    </source>
</evidence>
<keyword evidence="1" id="KW-0813">Transport</keyword>
<dbReference type="InterPro" id="IPR008995">
    <property type="entry name" value="Mo/tungstate-bd_C_term_dom"/>
</dbReference>
<dbReference type="InterPro" id="IPR050093">
    <property type="entry name" value="ABC_SmlMolc_Importer"/>
</dbReference>
<dbReference type="Pfam" id="PF00005">
    <property type="entry name" value="ABC_tran"/>
    <property type="match status" value="1"/>
</dbReference>
<dbReference type="Gene3D" id="3.40.50.300">
    <property type="entry name" value="P-loop containing nucleotide triphosphate hydrolases"/>
    <property type="match status" value="1"/>
</dbReference>
<dbReference type="Proteomes" id="UP001271769">
    <property type="component" value="Unassembled WGS sequence"/>
</dbReference>
<dbReference type="PANTHER" id="PTHR42781:SF4">
    <property type="entry name" value="SPERMIDINE_PUTRESCINE IMPORT ATP-BINDING PROTEIN POTA"/>
    <property type="match status" value="1"/>
</dbReference>
<comment type="caution">
    <text evidence="5">The sequence shown here is derived from an EMBL/GenBank/DDBJ whole genome shotgun (WGS) entry which is preliminary data.</text>
</comment>
<keyword evidence="3 5" id="KW-0067">ATP-binding</keyword>
<evidence type="ECO:0000256" key="1">
    <source>
        <dbReference type="ARBA" id="ARBA00022448"/>
    </source>
</evidence>
<dbReference type="InterPro" id="IPR012340">
    <property type="entry name" value="NA-bd_OB-fold"/>
</dbReference>
<evidence type="ECO:0000313" key="5">
    <source>
        <dbReference type="EMBL" id="MDY0873283.1"/>
    </source>
</evidence>
<dbReference type="SUPFAM" id="SSF52540">
    <property type="entry name" value="P-loop containing nucleoside triphosphate hydrolases"/>
    <property type="match status" value="1"/>
</dbReference>
<dbReference type="PANTHER" id="PTHR42781">
    <property type="entry name" value="SPERMIDINE/PUTRESCINE IMPORT ATP-BINDING PROTEIN POTA"/>
    <property type="match status" value="1"/>
</dbReference>
<sequence>MSSVELRKVEKHFAGGVVAVDAIDLDVPDGAFVTLLGPSGCGKTTTLRMVAGLETPTGGEIRIKGQRVNETPIHQRNLGMVFQNYALFPHKSIFDNVAFGLKYRGVTKADIAERVTRALDIVRLPGVEGRFPTQLSGGQQQRIALARALVIEPDVLLLDEPLSALDANLREEMRGEIKAIQQRIGVTAIFVTHDQGEALAMSDLVVVMNKGRIEQRGAPAEVYEHPQSEFVANFLGNANFLPGKVIAVNGKRISVALGDGARIDVADAARALQAGEGVNVIVRAEKIELGRGALTGTIAAVDYLGSTARYDVVLSGGQKVTALATIRDGARRVGEAVSLSIAAEHCRIL</sequence>
<dbReference type="PROSITE" id="PS00211">
    <property type="entry name" value="ABC_TRANSPORTER_1"/>
    <property type="match status" value="1"/>
</dbReference>
<dbReference type="InterPro" id="IPR003439">
    <property type="entry name" value="ABC_transporter-like_ATP-bd"/>
</dbReference>
<dbReference type="EMBL" id="JAXCLX010000002">
    <property type="protein sequence ID" value="MDY0873283.1"/>
    <property type="molecule type" value="Genomic_DNA"/>
</dbReference>